<dbReference type="InterPro" id="IPR002885">
    <property type="entry name" value="PPR_rpt"/>
</dbReference>
<accession>A0A812IAC9</accession>
<reference evidence="4" key="1">
    <citation type="submission" date="2021-02" db="EMBL/GenBank/DDBJ databases">
        <authorList>
            <person name="Dougan E. K."/>
            <person name="Rhodes N."/>
            <person name="Thang M."/>
            <person name="Chan C."/>
        </authorList>
    </citation>
    <scope>NUCLEOTIDE SEQUENCE</scope>
</reference>
<dbReference type="Proteomes" id="UP000604046">
    <property type="component" value="Unassembled WGS sequence"/>
</dbReference>
<feature type="repeat" description="PPR" evidence="2">
    <location>
        <begin position="276"/>
        <end position="310"/>
    </location>
</feature>
<sequence>MALALCRLQIRQQRLYQCRLAQLCRISTFDLRKKRQSSEKLGLFNRMLGVCSAAGDFYGAERILQRVVKTSLEPDLLTFALVVAASAEARDVVRAELWLRRLSLSIYADAAGHPEVISSLMDAGATELARVAGQHGQQGQHAPQSGTADSTNNGNSTGEQTTDTRFSSLLHTLRKQWHLNDDDMAGFWRLWEEVLQEHRLHGLVPSRGTLHAMLQVLARCNRQEEIRVVLKDMASFGVHANSMTFGVLIDGASQRKDVRQAEAFFQQARQHLLEPTLPMLNSLLKGCAAAADLASAQKWFERIYSEGLAPNTLSFNSLLGACGTAGDDRQAESVLQDMVKAELRPDGYSYLAMIKANGHRSAKEAERWLSTAISARVTVDTGMFNAVIRAYVVHADPWEVKRVYSDMQRRDVTANAATFLSVAHAHAMEGEVSKTEDFIYAIREAGYRLGRDEYSCLLKAYSWKPNYRSHRAERLFREMISENIAPHGPMLRYLRLAMGEEPAQALIQELQVVDPEASSQEAPPAL</sequence>
<keyword evidence="1" id="KW-0677">Repeat</keyword>
<feature type="repeat" description="PPR" evidence="2">
    <location>
        <begin position="380"/>
        <end position="414"/>
    </location>
</feature>
<dbReference type="Gene3D" id="1.25.40.10">
    <property type="entry name" value="Tetratricopeptide repeat domain"/>
    <property type="match status" value="3"/>
</dbReference>
<gene>
    <name evidence="4" type="ORF">SNAT2548_LOCUS3151</name>
</gene>
<evidence type="ECO:0000256" key="1">
    <source>
        <dbReference type="ARBA" id="ARBA00022737"/>
    </source>
</evidence>
<dbReference type="InterPro" id="IPR051240">
    <property type="entry name" value="Mito_RNA-Proc/Resp"/>
</dbReference>
<evidence type="ECO:0000313" key="4">
    <source>
        <dbReference type="EMBL" id="CAE7025008.1"/>
    </source>
</evidence>
<dbReference type="OrthoDB" id="185373at2759"/>
<evidence type="ECO:0008006" key="6">
    <source>
        <dbReference type="Google" id="ProtNLM"/>
    </source>
</evidence>
<dbReference type="EMBL" id="CAJNDS010000191">
    <property type="protein sequence ID" value="CAE7025008.1"/>
    <property type="molecule type" value="Genomic_DNA"/>
</dbReference>
<dbReference type="AlphaFoldDB" id="A0A812IAC9"/>
<dbReference type="NCBIfam" id="TIGR00756">
    <property type="entry name" value="PPR"/>
    <property type="match status" value="1"/>
</dbReference>
<dbReference type="InterPro" id="IPR011990">
    <property type="entry name" value="TPR-like_helical_dom_sf"/>
</dbReference>
<feature type="region of interest" description="Disordered" evidence="3">
    <location>
        <begin position="131"/>
        <end position="162"/>
    </location>
</feature>
<protein>
    <recommendedName>
        <fullName evidence="6">Pentacotripeptide-repeat region of PRORP domain-containing protein</fullName>
    </recommendedName>
</protein>
<feature type="repeat" description="PPR" evidence="2">
    <location>
        <begin position="450"/>
        <end position="486"/>
    </location>
</feature>
<dbReference type="Pfam" id="PF01535">
    <property type="entry name" value="PPR"/>
    <property type="match status" value="1"/>
</dbReference>
<evidence type="ECO:0000313" key="5">
    <source>
        <dbReference type="Proteomes" id="UP000604046"/>
    </source>
</evidence>
<dbReference type="Pfam" id="PF13812">
    <property type="entry name" value="PPR_3"/>
    <property type="match status" value="1"/>
</dbReference>
<name>A0A812IAC9_9DINO</name>
<comment type="caution">
    <text evidence="4">The sequence shown here is derived from an EMBL/GenBank/DDBJ whole genome shotgun (WGS) entry which is preliminary data.</text>
</comment>
<dbReference type="PROSITE" id="PS51375">
    <property type="entry name" value="PPR"/>
    <property type="match status" value="4"/>
</dbReference>
<evidence type="ECO:0000256" key="2">
    <source>
        <dbReference type="PROSITE-ProRule" id="PRU00708"/>
    </source>
</evidence>
<evidence type="ECO:0000256" key="3">
    <source>
        <dbReference type="SAM" id="MobiDB-lite"/>
    </source>
</evidence>
<feature type="repeat" description="PPR" evidence="2">
    <location>
        <begin position="311"/>
        <end position="345"/>
    </location>
</feature>
<organism evidence="4 5">
    <name type="scientific">Symbiodinium natans</name>
    <dbReference type="NCBI Taxonomy" id="878477"/>
    <lineage>
        <taxon>Eukaryota</taxon>
        <taxon>Sar</taxon>
        <taxon>Alveolata</taxon>
        <taxon>Dinophyceae</taxon>
        <taxon>Suessiales</taxon>
        <taxon>Symbiodiniaceae</taxon>
        <taxon>Symbiodinium</taxon>
    </lineage>
</organism>
<dbReference type="GO" id="GO:0003729">
    <property type="term" value="F:mRNA binding"/>
    <property type="evidence" value="ECO:0007669"/>
    <property type="project" value="TreeGrafter"/>
</dbReference>
<dbReference type="PANTHER" id="PTHR47933:SF11">
    <property type="entry name" value="PENTATRICOPEPTIDE REPEAT-CONTAINING PROTEIN 2"/>
    <property type="match status" value="1"/>
</dbReference>
<keyword evidence="5" id="KW-1185">Reference proteome</keyword>
<dbReference type="Pfam" id="PF13041">
    <property type="entry name" value="PPR_2"/>
    <property type="match status" value="1"/>
</dbReference>
<feature type="compositionally biased region" description="Polar residues" evidence="3">
    <location>
        <begin position="142"/>
        <end position="162"/>
    </location>
</feature>
<dbReference type="PANTHER" id="PTHR47933">
    <property type="entry name" value="PENTATRICOPEPTIDE REPEAT-CONTAINING PROTEIN 1, MITOCHONDRIAL"/>
    <property type="match status" value="1"/>
</dbReference>
<proteinExistence type="predicted"/>